<sequence length="125" mass="13913">MTDAFKGAVVGILLFLFVCVLWTKYAKGRVEGFASGKTPTDIVQQIKTTNNDLADTLNKIKYRSSYEDIIVESETWATDTQLHLLSSGKIGVGTIDECIKSVRQFNDLKTFKTNLTDLMNTLDAI</sequence>
<dbReference type="EMBL" id="MN739095">
    <property type="protein sequence ID" value="QHS88289.1"/>
    <property type="molecule type" value="Genomic_DNA"/>
</dbReference>
<name>A0A6C0B9P8_9ZZZZ</name>
<reference evidence="1" key="1">
    <citation type="journal article" date="2020" name="Nature">
        <title>Giant virus diversity and host interactions through global metagenomics.</title>
        <authorList>
            <person name="Schulz F."/>
            <person name="Roux S."/>
            <person name="Paez-Espino D."/>
            <person name="Jungbluth S."/>
            <person name="Walsh D.A."/>
            <person name="Denef V.J."/>
            <person name="McMahon K.D."/>
            <person name="Konstantinidis K.T."/>
            <person name="Eloe-Fadrosh E.A."/>
            <person name="Kyrpides N.C."/>
            <person name="Woyke T."/>
        </authorList>
    </citation>
    <scope>NUCLEOTIDE SEQUENCE</scope>
    <source>
        <strain evidence="1">GVMAG-M-3300010158-55</strain>
    </source>
</reference>
<protein>
    <submittedName>
        <fullName evidence="1">Uncharacterized protein</fullName>
    </submittedName>
</protein>
<dbReference type="AlphaFoldDB" id="A0A6C0B9P8"/>
<proteinExistence type="predicted"/>
<evidence type="ECO:0000313" key="1">
    <source>
        <dbReference type="EMBL" id="QHS88289.1"/>
    </source>
</evidence>
<accession>A0A6C0B9P8</accession>
<organism evidence="1">
    <name type="scientific">viral metagenome</name>
    <dbReference type="NCBI Taxonomy" id="1070528"/>
    <lineage>
        <taxon>unclassified sequences</taxon>
        <taxon>metagenomes</taxon>
        <taxon>organismal metagenomes</taxon>
    </lineage>
</organism>